<dbReference type="InterPro" id="IPR021109">
    <property type="entry name" value="Peptidase_aspartic_dom_sf"/>
</dbReference>
<gene>
    <name evidence="1" type="ORF">FOMPIDRAFT_27075</name>
</gene>
<dbReference type="CDD" id="cd00303">
    <property type="entry name" value="retropepsin_like"/>
    <property type="match status" value="1"/>
</dbReference>
<proteinExistence type="predicted"/>
<organism evidence="1 2">
    <name type="scientific">Fomitopsis schrenkii</name>
    <name type="common">Brown rot fungus</name>
    <dbReference type="NCBI Taxonomy" id="2126942"/>
    <lineage>
        <taxon>Eukaryota</taxon>
        <taxon>Fungi</taxon>
        <taxon>Dikarya</taxon>
        <taxon>Basidiomycota</taxon>
        <taxon>Agaricomycotina</taxon>
        <taxon>Agaricomycetes</taxon>
        <taxon>Polyporales</taxon>
        <taxon>Fomitopsis</taxon>
    </lineage>
</organism>
<dbReference type="STRING" id="743788.S8DNL3"/>
<protein>
    <submittedName>
        <fullName evidence="1">Uncharacterized protein</fullName>
    </submittedName>
</protein>
<dbReference type="AlphaFoldDB" id="S8DNL3"/>
<dbReference type="Proteomes" id="UP000015241">
    <property type="component" value="Unassembled WGS sequence"/>
</dbReference>
<dbReference type="EMBL" id="KE504321">
    <property type="protein sequence ID" value="EPS92918.1"/>
    <property type="molecule type" value="Genomic_DNA"/>
</dbReference>
<dbReference type="Gene3D" id="2.40.70.10">
    <property type="entry name" value="Acid Proteases"/>
    <property type="match status" value="1"/>
</dbReference>
<feature type="non-terminal residue" evidence="1">
    <location>
        <position position="1"/>
    </location>
</feature>
<dbReference type="HOGENOM" id="CLU_000384_32_0_1"/>
<keyword evidence="2" id="KW-1185">Reference proteome</keyword>
<evidence type="ECO:0000313" key="2">
    <source>
        <dbReference type="Proteomes" id="UP000015241"/>
    </source>
</evidence>
<evidence type="ECO:0000313" key="1">
    <source>
        <dbReference type="EMBL" id="EPS92918.1"/>
    </source>
</evidence>
<reference evidence="1 2" key="1">
    <citation type="journal article" date="2012" name="Science">
        <title>The Paleozoic origin of enzymatic lignin decomposition reconstructed from 31 fungal genomes.</title>
        <authorList>
            <person name="Floudas D."/>
            <person name="Binder M."/>
            <person name="Riley R."/>
            <person name="Barry K."/>
            <person name="Blanchette R.A."/>
            <person name="Henrissat B."/>
            <person name="Martinez A.T."/>
            <person name="Otillar R."/>
            <person name="Spatafora J.W."/>
            <person name="Yadav J.S."/>
            <person name="Aerts A."/>
            <person name="Benoit I."/>
            <person name="Boyd A."/>
            <person name="Carlson A."/>
            <person name="Copeland A."/>
            <person name="Coutinho P.M."/>
            <person name="de Vries R.P."/>
            <person name="Ferreira P."/>
            <person name="Findley K."/>
            <person name="Foster B."/>
            <person name="Gaskell J."/>
            <person name="Glotzer D."/>
            <person name="Gorecki P."/>
            <person name="Heitman J."/>
            <person name="Hesse C."/>
            <person name="Hori C."/>
            <person name="Igarashi K."/>
            <person name="Jurgens J.A."/>
            <person name="Kallen N."/>
            <person name="Kersten P."/>
            <person name="Kohler A."/>
            <person name="Kuees U."/>
            <person name="Kumar T.K.A."/>
            <person name="Kuo A."/>
            <person name="LaButti K."/>
            <person name="Larrondo L.F."/>
            <person name="Lindquist E."/>
            <person name="Ling A."/>
            <person name="Lombard V."/>
            <person name="Lucas S."/>
            <person name="Lundell T."/>
            <person name="Martin R."/>
            <person name="McLaughlin D.J."/>
            <person name="Morgenstern I."/>
            <person name="Morin E."/>
            <person name="Murat C."/>
            <person name="Nagy L.G."/>
            <person name="Nolan M."/>
            <person name="Ohm R.A."/>
            <person name="Patyshakuliyeva A."/>
            <person name="Rokas A."/>
            <person name="Ruiz-Duenas F.J."/>
            <person name="Sabat G."/>
            <person name="Salamov A."/>
            <person name="Samejima M."/>
            <person name="Schmutz J."/>
            <person name="Slot J.C."/>
            <person name="St John F."/>
            <person name="Stenlid J."/>
            <person name="Sun H."/>
            <person name="Sun S."/>
            <person name="Syed K."/>
            <person name="Tsang A."/>
            <person name="Wiebenga A."/>
            <person name="Young D."/>
            <person name="Pisabarro A."/>
            <person name="Eastwood D.C."/>
            <person name="Martin F."/>
            <person name="Cullen D."/>
            <person name="Grigoriev I.V."/>
            <person name="Hibbett D.S."/>
        </authorList>
    </citation>
    <scope>NUCLEOTIDE SEQUENCE</scope>
    <source>
        <strain evidence="2">FP-58527</strain>
    </source>
</reference>
<name>S8DNL3_FOMSC</name>
<dbReference type="InParanoid" id="S8DNL3"/>
<dbReference type="Pfam" id="PF13650">
    <property type="entry name" value="Asp_protease_2"/>
    <property type="match status" value="1"/>
</dbReference>
<feature type="non-terminal residue" evidence="1">
    <location>
        <position position="119"/>
    </location>
</feature>
<dbReference type="OrthoDB" id="2802569at2759"/>
<accession>S8DNL3</accession>
<sequence length="119" mass="13247">IESQSFFLPITVCGQREKAAETEALIDSGSMECLVSPGLVKRVGMTLIPLEQPIILRNADESENSQGRITHYVALKYLWKGATRMRVQKAYVASIGQHEVILGMTWLQKENPAVDWTTG</sequence>